<evidence type="ECO:0000259" key="1">
    <source>
        <dbReference type="PROSITE" id="PS51186"/>
    </source>
</evidence>
<dbReference type="InterPro" id="IPR000182">
    <property type="entry name" value="GNAT_dom"/>
</dbReference>
<dbReference type="Pfam" id="PF13302">
    <property type="entry name" value="Acetyltransf_3"/>
    <property type="match status" value="1"/>
</dbReference>
<dbReference type="PROSITE" id="PS51186">
    <property type="entry name" value="GNAT"/>
    <property type="match status" value="1"/>
</dbReference>
<dbReference type="RefSeq" id="WP_034220110.1">
    <property type="nucleotide sequence ID" value="NZ_AVCJ01000001.1"/>
</dbReference>
<organism evidence="2 3">
    <name type="scientific">Arenimonas donghaensis DSM 18148 = HO3-R19</name>
    <dbReference type="NCBI Taxonomy" id="1121014"/>
    <lineage>
        <taxon>Bacteria</taxon>
        <taxon>Pseudomonadati</taxon>
        <taxon>Pseudomonadota</taxon>
        <taxon>Gammaproteobacteria</taxon>
        <taxon>Lysobacterales</taxon>
        <taxon>Lysobacteraceae</taxon>
        <taxon>Arenimonas</taxon>
    </lineage>
</organism>
<dbReference type="GO" id="GO:0016747">
    <property type="term" value="F:acyltransferase activity, transferring groups other than amino-acyl groups"/>
    <property type="evidence" value="ECO:0007669"/>
    <property type="project" value="InterPro"/>
</dbReference>
<evidence type="ECO:0000313" key="3">
    <source>
        <dbReference type="Proteomes" id="UP000029085"/>
    </source>
</evidence>
<dbReference type="AlphaFoldDB" id="A0A087MLP1"/>
<keyword evidence="3" id="KW-1185">Reference proteome</keyword>
<dbReference type="EMBL" id="AVCJ01000001">
    <property type="protein sequence ID" value="KFL37794.1"/>
    <property type="molecule type" value="Genomic_DNA"/>
</dbReference>
<dbReference type="InterPro" id="IPR016181">
    <property type="entry name" value="Acyl_CoA_acyltransferase"/>
</dbReference>
<gene>
    <name evidence="2" type="ORF">N788_01080</name>
</gene>
<name>A0A087MLP1_9GAMM</name>
<dbReference type="PANTHER" id="PTHR43792:SF1">
    <property type="entry name" value="N-ACETYLTRANSFERASE DOMAIN-CONTAINING PROTEIN"/>
    <property type="match status" value="1"/>
</dbReference>
<dbReference type="PANTHER" id="PTHR43792">
    <property type="entry name" value="GNAT FAMILY, PUTATIVE (AFU_ORTHOLOGUE AFUA_3G00765)-RELATED-RELATED"/>
    <property type="match status" value="1"/>
</dbReference>
<dbReference type="PATRIC" id="fig|1121014.3.peg.210"/>
<accession>A0A087MLP1</accession>
<dbReference type="InterPro" id="IPR051531">
    <property type="entry name" value="N-acetyltransferase"/>
</dbReference>
<dbReference type="STRING" id="1121014.N788_01080"/>
<evidence type="ECO:0000313" key="2">
    <source>
        <dbReference type="EMBL" id="KFL37794.1"/>
    </source>
</evidence>
<reference evidence="2 3" key="2">
    <citation type="journal article" date="2015" name="Stand. Genomic Sci.">
        <title>High quality draft genomic sequence of Arenimonas donghaensis DSM 18148(T).</title>
        <authorList>
            <person name="Chen F."/>
            <person name="Wang H."/>
            <person name="Cao Y."/>
            <person name="Li X."/>
            <person name="Wang G."/>
        </authorList>
    </citation>
    <scope>NUCLEOTIDE SEQUENCE [LARGE SCALE GENOMIC DNA]</scope>
    <source>
        <strain evidence="2 3">HO3-R19</strain>
    </source>
</reference>
<dbReference type="Proteomes" id="UP000029085">
    <property type="component" value="Unassembled WGS sequence"/>
</dbReference>
<sequence length="184" mass="20652">MDLEGLKLETERLLLRPVRGDDFESWAAFCADPETMHFLGGVQPRAIAWRAFLSTVGAWHVQGFSFFSVFERATGDWVGRVGPWQPEGWPGTEVGYSLARHAWGKGYATEAAATCIDWAVDTLGWTDIIQTIDPANTGSQAVARRLGASLRGPGRLPPPYENQPTQIWGQTREQWQVNRLRLRR</sequence>
<dbReference type="SUPFAM" id="SSF55729">
    <property type="entry name" value="Acyl-CoA N-acyltransferases (Nat)"/>
    <property type="match status" value="1"/>
</dbReference>
<dbReference type="OrthoDB" id="9801656at2"/>
<comment type="caution">
    <text evidence="2">The sequence shown here is derived from an EMBL/GenBank/DDBJ whole genome shotgun (WGS) entry which is preliminary data.</text>
</comment>
<proteinExistence type="predicted"/>
<feature type="domain" description="N-acetyltransferase" evidence="1">
    <location>
        <begin position="13"/>
        <end position="173"/>
    </location>
</feature>
<reference evidence="3" key="1">
    <citation type="submission" date="2013-08" db="EMBL/GenBank/DDBJ databases">
        <title>Genome sequencing of Arenimonas donghaensis.</title>
        <authorList>
            <person name="Chen F."/>
            <person name="Wang G."/>
        </authorList>
    </citation>
    <scope>NUCLEOTIDE SEQUENCE [LARGE SCALE GENOMIC DNA]</scope>
    <source>
        <strain evidence="3">HO3-R19</strain>
    </source>
</reference>
<protein>
    <recommendedName>
        <fullName evidence="1">N-acetyltransferase domain-containing protein</fullName>
    </recommendedName>
</protein>
<dbReference type="Gene3D" id="3.40.630.30">
    <property type="match status" value="1"/>
</dbReference>